<feature type="non-terminal residue" evidence="1">
    <location>
        <position position="1"/>
    </location>
</feature>
<protein>
    <recommendedName>
        <fullName evidence="2">Retrovirus-related Pol polyprotein from transposon TNT 1-94</fullName>
    </recommendedName>
</protein>
<accession>A0A699K7K8</accession>
<organism evidence="1">
    <name type="scientific">Tanacetum cinerariifolium</name>
    <name type="common">Dalmatian daisy</name>
    <name type="synonym">Chrysanthemum cinerariifolium</name>
    <dbReference type="NCBI Taxonomy" id="118510"/>
    <lineage>
        <taxon>Eukaryota</taxon>
        <taxon>Viridiplantae</taxon>
        <taxon>Streptophyta</taxon>
        <taxon>Embryophyta</taxon>
        <taxon>Tracheophyta</taxon>
        <taxon>Spermatophyta</taxon>
        <taxon>Magnoliopsida</taxon>
        <taxon>eudicotyledons</taxon>
        <taxon>Gunneridae</taxon>
        <taxon>Pentapetalae</taxon>
        <taxon>asterids</taxon>
        <taxon>campanulids</taxon>
        <taxon>Asterales</taxon>
        <taxon>Asteraceae</taxon>
        <taxon>Asteroideae</taxon>
        <taxon>Anthemideae</taxon>
        <taxon>Anthemidinae</taxon>
        <taxon>Tanacetum</taxon>
    </lineage>
</organism>
<name>A0A699K7K8_TANCI</name>
<dbReference type="EMBL" id="BKCJ010491344">
    <property type="protein sequence ID" value="GFA80515.1"/>
    <property type="molecule type" value="Genomic_DNA"/>
</dbReference>
<gene>
    <name evidence="1" type="ORF">Tci_652487</name>
</gene>
<comment type="caution">
    <text evidence="1">The sequence shown here is derived from an EMBL/GenBank/DDBJ whole genome shotgun (WGS) entry which is preliminary data.</text>
</comment>
<evidence type="ECO:0008006" key="2">
    <source>
        <dbReference type="Google" id="ProtNLM"/>
    </source>
</evidence>
<sequence>LRPTKDFKAKYNKVKAKLALLSSSASASKASMVKNKGLIAKAYEWDEEEVSSDDNEIVELSKAEGFIFPNHDTGRILPVESQRNTTDPSVAVTDSSATDYDSVNESSVCSTPLPSLKKLDGVEPVSRPKTIKSILKSKSAFKAEALKCVIINEPYSAPVDKLKNVKIKDNLPLSIVKKELNKLKL</sequence>
<reference evidence="1" key="1">
    <citation type="journal article" date="2019" name="Sci. Rep.">
        <title>Draft genome of Tanacetum cinerariifolium, the natural source of mosquito coil.</title>
        <authorList>
            <person name="Yamashiro T."/>
            <person name="Shiraishi A."/>
            <person name="Satake H."/>
            <person name="Nakayama K."/>
        </authorList>
    </citation>
    <scope>NUCLEOTIDE SEQUENCE</scope>
</reference>
<evidence type="ECO:0000313" key="1">
    <source>
        <dbReference type="EMBL" id="GFA80515.1"/>
    </source>
</evidence>
<dbReference type="AlphaFoldDB" id="A0A699K7K8"/>
<proteinExistence type="predicted"/>